<dbReference type="RefSeq" id="WP_009490230.1">
    <property type="nucleotide sequence ID" value="NZ_AMYT01000017.1"/>
</dbReference>
<dbReference type="GO" id="GO:0006508">
    <property type="term" value="P:proteolysis"/>
    <property type="evidence" value="ECO:0007669"/>
    <property type="project" value="UniProtKB-KW"/>
</dbReference>
<organism evidence="13 14">
    <name type="scientific">Catellicoccus marimammalium M35/04/3</name>
    <dbReference type="NCBI Taxonomy" id="1234409"/>
    <lineage>
        <taxon>Bacteria</taxon>
        <taxon>Bacillati</taxon>
        <taxon>Bacillota</taxon>
        <taxon>Bacilli</taxon>
        <taxon>Lactobacillales</taxon>
        <taxon>Enterococcaceae</taxon>
        <taxon>Catellicoccus</taxon>
    </lineage>
</organism>
<proteinExistence type="inferred from homology"/>
<evidence type="ECO:0000256" key="5">
    <source>
        <dbReference type="ARBA" id="ARBA00022692"/>
    </source>
</evidence>
<dbReference type="OrthoDB" id="9782003at2"/>
<evidence type="ECO:0000256" key="10">
    <source>
        <dbReference type="ARBA" id="ARBA00023136"/>
    </source>
</evidence>
<keyword evidence="8 11" id="KW-1133">Transmembrane helix</keyword>
<keyword evidence="11" id="KW-0479">Metal-binding</keyword>
<feature type="transmembrane region" description="Helical" evidence="11">
    <location>
        <begin position="6"/>
        <end position="26"/>
    </location>
</feature>
<name>K8ZPE9_9ENTE</name>
<feature type="domain" description="PDZ" evidence="12">
    <location>
        <begin position="206"/>
        <end position="236"/>
    </location>
</feature>
<evidence type="ECO:0000256" key="9">
    <source>
        <dbReference type="ARBA" id="ARBA00023049"/>
    </source>
</evidence>
<dbReference type="Pfam" id="PF17820">
    <property type="entry name" value="PDZ_6"/>
    <property type="match status" value="1"/>
</dbReference>
<feature type="transmembrane region" description="Helical" evidence="11">
    <location>
        <begin position="174"/>
        <end position="194"/>
    </location>
</feature>
<dbReference type="InterPro" id="IPR008915">
    <property type="entry name" value="Peptidase_M50"/>
</dbReference>
<protein>
    <recommendedName>
        <fullName evidence="11">Zinc metalloprotease</fullName>
        <ecNumber evidence="11">3.4.24.-</ecNumber>
    </recommendedName>
</protein>
<keyword evidence="9 11" id="KW-0482">Metalloprotease</keyword>
<keyword evidence="6 11" id="KW-0378">Hydrolase</keyword>
<dbReference type="CDD" id="cd06163">
    <property type="entry name" value="S2P-M50_PDZ_RseP-like"/>
    <property type="match status" value="1"/>
</dbReference>
<dbReference type="EC" id="3.4.24.-" evidence="11"/>
<keyword evidence="7 11" id="KW-0862">Zinc</keyword>
<evidence type="ECO:0000313" key="14">
    <source>
        <dbReference type="Proteomes" id="UP000016057"/>
    </source>
</evidence>
<dbReference type="EMBL" id="AMYT01000017">
    <property type="protein sequence ID" value="EKU27451.1"/>
    <property type="molecule type" value="Genomic_DNA"/>
</dbReference>
<sequence>MVKTVLTFIFVFGIIVLVHEFGHYYFAKKSGVMVREFAIGMGPKLFSIHKNSTTYTLRLLPLGGYVRMAGLGEDTDDLYKGMNVTLELDDAGRVKKINTSDKNLFQGIPLEVTDFDLQDQLFIEGNCPVEEGQTRFPVDHDALIVEKDGTEIQIAPKDVQYDSAKLGQRMMINFAGPMNNFILTILLLIVMAFMQGGVPDMNSTAIGGVQKESVAQKAGLQEGDKILSVNGTKVENWDDLVEDIHQSTKGPVKLEVETNKGKKDFTLTPKVEKVGDEKQGFIGIQPSITHSLWAKIRYGFTQTWSMTKQIFTALKDLVTGFSLNKLGGPVAIFKVSENVAKQGWIAILSFTAMLSLNIGIFNLIPIPALDGGKLLLNLYELIMRKPLDPKKEGVLTMIGFGVMIILMILVTWNDLRRYFF</sequence>
<feature type="transmembrane region" description="Helical" evidence="11">
    <location>
        <begin position="343"/>
        <end position="364"/>
    </location>
</feature>
<evidence type="ECO:0000256" key="3">
    <source>
        <dbReference type="ARBA" id="ARBA00007931"/>
    </source>
</evidence>
<dbReference type="GO" id="GO:0004222">
    <property type="term" value="F:metalloendopeptidase activity"/>
    <property type="evidence" value="ECO:0007669"/>
    <property type="project" value="InterPro"/>
</dbReference>
<dbReference type="CDD" id="cd23081">
    <property type="entry name" value="cpPDZ_EcRseP-like"/>
    <property type="match status" value="1"/>
</dbReference>
<dbReference type="STRING" id="1234409.C683_0782"/>
<comment type="caution">
    <text evidence="13">The sequence shown here is derived from an EMBL/GenBank/DDBJ whole genome shotgun (WGS) entry which is preliminary data.</text>
</comment>
<dbReference type="InterPro" id="IPR036034">
    <property type="entry name" value="PDZ_sf"/>
</dbReference>
<dbReference type="InterPro" id="IPR004387">
    <property type="entry name" value="Pept_M50_Zn"/>
</dbReference>
<evidence type="ECO:0000259" key="12">
    <source>
        <dbReference type="PROSITE" id="PS50106"/>
    </source>
</evidence>
<evidence type="ECO:0000256" key="7">
    <source>
        <dbReference type="ARBA" id="ARBA00022833"/>
    </source>
</evidence>
<dbReference type="GO" id="GO:0016020">
    <property type="term" value="C:membrane"/>
    <property type="evidence" value="ECO:0007669"/>
    <property type="project" value="UniProtKB-SubCell"/>
</dbReference>
<dbReference type="PROSITE" id="PS50106">
    <property type="entry name" value="PDZ"/>
    <property type="match status" value="1"/>
</dbReference>
<dbReference type="InterPro" id="IPR001478">
    <property type="entry name" value="PDZ"/>
</dbReference>
<dbReference type="Gene3D" id="2.30.42.10">
    <property type="match status" value="1"/>
</dbReference>
<keyword evidence="10 11" id="KW-0472">Membrane</keyword>
<keyword evidence="14" id="KW-1185">Reference proteome</keyword>
<dbReference type="GO" id="GO:0046872">
    <property type="term" value="F:metal ion binding"/>
    <property type="evidence" value="ECO:0007669"/>
    <property type="project" value="UniProtKB-KW"/>
</dbReference>
<evidence type="ECO:0000256" key="2">
    <source>
        <dbReference type="ARBA" id="ARBA00004141"/>
    </source>
</evidence>
<comment type="cofactor">
    <cofactor evidence="1 11">
        <name>Zn(2+)</name>
        <dbReference type="ChEBI" id="CHEBI:29105"/>
    </cofactor>
</comment>
<dbReference type="PATRIC" id="fig|1234409.3.peg.733"/>
<evidence type="ECO:0000256" key="1">
    <source>
        <dbReference type="ARBA" id="ARBA00001947"/>
    </source>
</evidence>
<dbReference type="SUPFAM" id="SSF50156">
    <property type="entry name" value="PDZ domain-like"/>
    <property type="match status" value="1"/>
</dbReference>
<reference evidence="13 14" key="1">
    <citation type="journal article" date="2013" name="Genome Announc.">
        <title>Draft Genome Sequence of Catellicoccus marimammalium, a Novel Species Commonly Found in Gull Feces.</title>
        <authorList>
            <person name="Weigand M.R."/>
            <person name="Ryu H."/>
            <person name="Bozcek L."/>
            <person name="Konstantinidis K.T."/>
            <person name="Santo Domingo J.W."/>
        </authorList>
    </citation>
    <scope>NUCLEOTIDE SEQUENCE [LARGE SCALE GENOMIC DNA]</scope>
    <source>
        <strain evidence="13 14">M35/04/3</strain>
    </source>
</reference>
<keyword evidence="5 11" id="KW-0812">Transmembrane</keyword>
<dbReference type="PANTHER" id="PTHR42837">
    <property type="entry name" value="REGULATOR OF SIGMA-E PROTEASE RSEP"/>
    <property type="match status" value="1"/>
</dbReference>
<evidence type="ECO:0000256" key="11">
    <source>
        <dbReference type="RuleBase" id="RU362031"/>
    </source>
</evidence>
<dbReference type="AlphaFoldDB" id="K8ZPE9"/>
<dbReference type="SMART" id="SM00228">
    <property type="entry name" value="PDZ"/>
    <property type="match status" value="1"/>
</dbReference>
<evidence type="ECO:0000256" key="8">
    <source>
        <dbReference type="ARBA" id="ARBA00022989"/>
    </source>
</evidence>
<gene>
    <name evidence="13" type="ORF">C683_0782</name>
</gene>
<comment type="subcellular location">
    <subcellularLocation>
        <location evidence="2">Membrane</location>
        <topology evidence="2">Multi-pass membrane protein</topology>
    </subcellularLocation>
</comment>
<evidence type="ECO:0000256" key="4">
    <source>
        <dbReference type="ARBA" id="ARBA00022670"/>
    </source>
</evidence>
<evidence type="ECO:0000256" key="6">
    <source>
        <dbReference type="ARBA" id="ARBA00022801"/>
    </source>
</evidence>
<feature type="transmembrane region" description="Helical" evidence="11">
    <location>
        <begin position="393"/>
        <end position="412"/>
    </location>
</feature>
<dbReference type="PANTHER" id="PTHR42837:SF2">
    <property type="entry name" value="MEMBRANE METALLOPROTEASE ARASP2, CHLOROPLASTIC-RELATED"/>
    <property type="match status" value="1"/>
</dbReference>
<accession>K8ZPE9</accession>
<dbReference type="Proteomes" id="UP000016057">
    <property type="component" value="Unassembled WGS sequence"/>
</dbReference>
<dbReference type="Pfam" id="PF02163">
    <property type="entry name" value="Peptidase_M50"/>
    <property type="match status" value="1"/>
</dbReference>
<dbReference type="InterPro" id="IPR041489">
    <property type="entry name" value="PDZ_6"/>
</dbReference>
<evidence type="ECO:0000313" key="13">
    <source>
        <dbReference type="EMBL" id="EKU27451.1"/>
    </source>
</evidence>
<dbReference type="NCBIfam" id="TIGR00054">
    <property type="entry name" value="RIP metalloprotease RseP"/>
    <property type="match status" value="1"/>
</dbReference>
<keyword evidence="4 13" id="KW-0645">Protease</keyword>
<comment type="similarity">
    <text evidence="3 11">Belongs to the peptidase M50B family.</text>
</comment>
<dbReference type="eggNOG" id="COG0750">
    <property type="taxonomic scope" value="Bacteria"/>
</dbReference>